<dbReference type="InterPro" id="IPR036322">
    <property type="entry name" value="WD40_repeat_dom_sf"/>
</dbReference>
<dbReference type="AlphaFoldDB" id="A0A6A5Q929"/>
<sequence>MATLNTLPNEILSLITNHFEHPRDVLHLSLSNRRLSEFTRLDGWKAFLKGRFALRGLDLDARNSVHGLTTLYRNWHRKGFVAKYLEPSVTTKSINTWQNIKWRGPRGQTMGYQPSIDSYEETFGGWAERREVLTWSAGTQIIIRVKETGKSARQMWQDELECGRSADSTCTFDAFRHRSSWFTYKIPDSFEGRDDITSLKLLRPHQRNGTEESIVYGTASGRLSSLSWDDQSEETREQCYGTQGRAVGSISISPSDQTMLAATLGDTALALYYLNHDATSQDPPEPLAQITPICTEIRNRRIWSCSFLSHDRVAVGLGPSNEPIQAYAVTPDGLSSQPLRTFNLESKSWKGTRSDHDVQHSTSIYPLLPVPGTARGGSDAGNVFLSGGYDGIIRLHDVRSARGFDSMFWDPTNDSSVYSLALQGLERIVVGVSMHSMIKVFDLRLSGSHAYHTASQGSKAKKHARSGDYAYNAIINKPDHHRATMTGGWNVYLHPRGPPNRNAYREDYWRRGQVSPVYSLSVPSATSQNIYAGLEGVVQCLTFHSITDPHPDTTLSQSIARFPDSGAVDIESSYDPQGQALNLGMYEQGSEEGLGMQLFVQHGVNESAVKSKEQMEAAKIKDLDERWKDLRDESVEDGGMDVEEVVEDEVGEDVVVVAIAK</sequence>
<name>A0A6A5Q929_AMPQU</name>
<proteinExistence type="predicted"/>
<protein>
    <recommendedName>
        <fullName evidence="3">F-box domain-containing protein</fullName>
    </recommendedName>
</protein>
<dbReference type="Proteomes" id="UP000800096">
    <property type="component" value="Unassembled WGS sequence"/>
</dbReference>
<dbReference type="EMBL" id="ML979144">
    <property type="protein sequence ID" value="KAF1911350.1"/>
    <property type="molecule type" value="Genomic_DNA"/>
</dbReference>
<evidence type="ECO:0008006" key="3">
    <source>
        <dbReference type="Google" id="ProtNLM"/>
    </source>
</evidence>
<keyword evidence="2" id="KW-1185">Reference proteome</keyword>
<dbReference type="OrthoDB" id="1259151at2759"/>
<dbReference type="SUPFAM" id="SSF50978">
    <property type="entry name" value="WD40 repeat-like"/>
    <property type="match status" value="1"/>
</dbReference>
<reference evidence="1" key="1">
    <citation type="journal article" date="2020" name="Stud. Mycol.">
        <title>101 Dothideomycetes genomes: a test case for predicting lifestyles and emergence of pathogens.</title>
        <authorList>
            <person name="Haridas S."/>
            <person name="Albert R."/>
            <person name="Binder M."/>
            <person name="Bloem J."/>
            <person name="Labutti K."/>
            <person name="Salamov A."/>
            <person name="Andreopoulos B."/>
            <person name="Baker S."/>
            <person name="Barry K."/>
            <person name="Bills G."/>
            <person name="Bluhm B."/>
            <person name="Cannon C."/>
            <person name="Castanera R."/>
            <person name="Culley D."/>
            <person name="Daum C."/>
            <person name="Ezra D."/>
            <person name="Gonzalez J."/>
            <person name="Henrissat B."/>
            <person name="Kuo A."/>
            <person name="Liang C."/>
            <person name="Lipzen A."/>
            <person name="Lutzoni F."/>
            <person name="Magnuson J."/>
            <person name="Mondo S."/>
            <person name="Nolan M."/>
            <person name="Ohm R."/>
            <person name="Pangilinan J."/>
            <person name="Park H.-J."/>
            <person name="Ramirez L."/>
            <person name="Alfaro M."/>
            <person name="Sun H."/>
            <person name="Tritt A."/>
            <person name="Yoshinaga Y."/>
            <person name="Zwiers L.-H."/>
            <person name="Turgeon B."/>
            <person name="Goodwin S."/>
            <person name="Spatafora J."/>
            <person name="Crous P."/>
            <person name="Grigoriev I."/>
        </authorList>
    </citation>
    <scope>NUCLEOTIDE SEQUENCE</scope>
    <source>
        <strain evidence="1">HMLAC05119</strain>
    </source>
</reference>
<dbReference type="Gene3D" id="2.130.10.10">
    <property type="entry name" value="YVTN repeat-like/Quinoprotein amine dehydrogenase"/>
    <property type="match status" value="1"/>
</dbReference>
<evidence type="ECO:0000313" key="1">
    <source>
        <dbReference type="EMBL" id="KAF1911350.1"/>
    </source>
</evidence>
<dbReference type="InterPro" id="IPR015943">
    <property type="entry name" value="WD40/YVTN_repeat-like_dom_sf"/>
</dbReference>
<evidence type="ECO:0000313" key="2">
    <source>
        <dbReference type="Proteomes" id="UP000800096"/>
    </source>
</evidence>
<organism evidence="1 2">
    <name type="scientific">Ampelomyces quisqualis</name>
    <name type="common">Powdery mildew agent</name>
    <dbReference type="NCBI Taxonomy" id="50730"/>
    <lineage>
        <taxon>Eukaryota</taxon>
        <taxon>Fungi</taxon>
        <taxon>Dikarya</taxon>
        <taxon>Ascomycota</taxon>
        <taxon>Pezizomycotina</taxon>
        <taxon>Dothideomycetes</taxon>
        <taxon>Pleosporomycetidae</taxon>
        <taxon>Pleosporales</taxon>
        <taxon>Pleosporineae</taxon>
        <taxon>Phaeosphaeriaceae</taxon>
        <taxon>Ampelomyces</taxon>
    </lineage>
</organism>
<gene>
    <name evidence="1" type="ORF">BDU57DRAFT_543241</name>
</gene>
<accession>A0A6A5Q929</accession>